<dbReference type="VEuPathDB" id="FungiDB:BCV72DRAFT_90422"/>
<name>A0A0A1PAA9_RHIZD</name>
<dbReference type="Pfam" id="PF01593">
    <property type="entry name" value="Amino_oxidase"/>
    <property type="match status" value="1"/>
</dbReference>
<proteinExistence type="predicted"/>
<dbReference type="EMBL" id="KV921466">
    <property type="protein sequence ID" value="ORE14547.1"/>
    <property type="molecule type" value="Genomic_DNA"/>
</dbReference>
<dbReference type="SUPFAM" id="SSF54373">
    <property type="entry name" value="FAD-linked reductases, C-terminal domain"/>
    <property type="match status" value="1"/>
</dbReference>
<dbReference type="InterPro" id="IPR036188">
    <property type="entry name" value="FAD/NAD-bd_sf"/>
</dbReference>
<gene>
    <name evidence="3" type="ORF">BCV71DRAFT_293515</name>
</gene>
<evidence type="ECO:0000259" key="2">
    <source>
        <dbReference type="Pfam" id="PF01593"/>
    </source>
</evidence>
<dbReference type="GO" id="GO:0006598">
    <property type="term" value="P:polyamine catabolic process"/>
    <property type="evidence" value="ECO:0007669"/>
    <property type="project" value="TreeGrafter"/>
</dbReference>
<dbReference type="Gene3D" id="3.90.660.10">
    <property type="match status" value="1"/>
</dbReference>
<feature type="domain" description="Amine oxidase" evidence="2">
    <location>
        <begin position="34"/>
        <end position="462"/>
    </location>
</feature>
<dbReference type="PANTHER" id="PTHR10742:SF313">
    <property type="entry name" value="AMINE OXIDASE"/>
    <property type="match status" value="1"/>
</dbReference>
<dbReference type="InterPro" id="IPR002937">
    <property type="entry name" value="Amino_oxidase"/>
</dbReference>
<dbReference type="Gene3D" id="3.50.50.60">
    <property type="entry name" value="FAD/NAD(P)-binding domain"/>
    <property type="match status" value="1"/>
</dbReference>
<feature type="signal peptide" evidence="1">
    <location>
        <begin position="1"/>
        <end position="20"/>
    </location>
</feature>
<dbReference type="InterPro" id="IPR050281">
    <property type="entry name" value="Flavin_monoamine_oxidase"/>
</dbReference>
<dbReference type="SUPFAM" id="SSF51905">
    <property type="entry name" value="FAD/NAD(P)-binding domain"/>
    <property type="match status" value="1"/>
</dbReference>
<sequence>MKTAPITTLAVSCLFYLASAATHRTKVAILGGGVSGISAALKLTEEGIHDFIMIEARHELGGRAQNAPFGNTYVELGCNWVQGLGTNPINELAKKYKLNTASTNGDDVVFYGEKGKVDGEAEYKKFNDYFEKMTDNVVKRIKRNLADLSGRAALDLAGWTPKSSLDDAIEYYVWDWEMGETPELSSSIFTVLNDNWTYTGFGPGSDGDNMVLDNRGFKYIFQQEAKKAFKAKQSRLMLNSIITKIEYNKEGVTVYTKAGDVVHADYAISTFSVGVMQHKDIEWSPRLPEWKMEGIYAFHMATYTKIFMNFPYKFWDDNEFVVWADPDRRGYFNTWQNLNAKGYLPQNTSTNIFFVTVTQDISYEVERMTDEEVKQAALKVLRRMYGDHVPEPTDILFPRWHSNPLFRGSYSNWPIGELTQHHVNMRAPLHNRLFFAGEALSAKYYGFLQGAWFTGIEAAESVSQCVKSKCPVAHYFPEITNPVIYPNTITKRDIIV</sequence>
<dbReference type="PANTHER" id="PTHR10742">
    <property type="entry name" value="FLAVIN MONOAMINE OXIDASE"/>
    <property type="match status" value="1"/>
</dbReference>
<dbReference type="GO" id="GO:0016491">
    <property type="term" value="F:oxidoreductase activity"/>
    <property type="evidence" value="ECO:0007669"/>
    <property type="project" value="InterPro"/>
</dbReference>
<dbReference type="PRINTS" id="PR00411">
    <property type="entry name" value="PNDRDTASEI"/>
</dbReference>
<evidence type="ECO:0000256" key="1">
    <source>
        <dbReference type="SAM" id="SignalP"/>
    </source>
</evidence>
<protein>
    <submittedName>
        <fullName evidence="3">Amine oxidase</fullName>
    </submittedName>
</protein>
<dbReference type="OMA" id="DVGCGWL"/>
<dbReference type="Proteomes" id="UP000242381">
    <property type="component" value="Unassembled WGS sequence"/>
</dbReference>
<dbReference type="AlphaFoldDB" id="A0A0A1PAA9"/>
<accession>A0A0A1PAA9</accession>
<keyword evidence="1" id="KW-0732">Signal</keyword>
<organism evidence="3 4">
    <name type="scientific">Rhizopus microsporus</name>
    <dbReference type="NCBI Taxonomy" id="58291"/>
    <lineage>
        <taxon>Eukaryota</taxon>
        <taxon>Fungi</taxon>
        <taxon>Fungi incertae sedis</taxon>
        <taxon>Mucoromycota</taxon>
        <taxon>Mucoromycotina</taxon>
        <taxon>Mucoromycetes</taxon>
        <taxon>Mucorales</taxon>
        <taxon>Mucorineae</taxon>
        <taxon>Rhizopodaceae</taxon>
        <taxon>Rhizopus</taxon>
    </lineage>
</organism>
<reference evidence="3 4" key="1">
    <citation type="journal article" date="2016" name="Proc. Natl. Acad. Sci. U.S.A.">
        <title>Lipid metabolic changes in an early divergent fungus govern the establishment of a mutualistic symbiosis with endobacteria.</title>
        <authorList>
            <person name="Lastovetsky O.A."/>
            <person name="Gaspar M.L."/>
            <person name="Mondo S.J."/>
            <person name="LaButti K.M."/>
            <person name="Sandor L."/>
            <person name="Grigoriev I.V."/>
            <person name="Henry S.A."/>
            <person name="Pawlowska T.E."/>
        </authorList>
    </citation>
    <scope>NUCLEOTIDE SEQUENCE [LARGE SCALE GENOMIC DNA]</scope>
    <source>
        <strain evidence="3 4">ATCC 11559</strain>
    </source>
</reference>
<evidence type="ECO:0000313" key="3">
    <source>
        <dbReference type="EMBL" id="ORE14547.1"/>
    </source>
</evidence>
<feature type="chain" id="PRO_5030003965" evidence="1">
    <location>
        <begin position="21"/>
        <end position="496"/>
    </location>
</feature>
<evidence type="ECO:0000313" key="4">
    <source>
        <dbReference type="Proteomes" id="UP000242381"/>
    </source>
</evidence>